<dbReference type="AlphaFoldDB" id="G3HYK8"/>
<dbReference type="GO" id="GO:0008284">
    <property type="term" value="P:positive regulation of cell population proliferation"/>
    <property type="evidence" value="ECO:0007669"/>
    <property type="project" value="TreeGrafter"/>
</dbReference>
<keyword evidence="4" id="KW-0964">Secreted</keyword>
<dbReference type="GO" id="GO:0005615">
    <property type="term" value="C:extracellular space"/>
    <property type="evidence" value="ECO:0007669"/>
    <property type="project" value="TreeGrafter"/>
</dbReference>
<feature type="domain" description="Platelet-derived growth factor (PDGF) family profile" evidence="9">
    <location>
        <begin position="78"/>
        <end position="126"/>
    </location>
</feature>
<comment type="similarity">
    <text evidence="2">Belongs to the PDGF/VEGF growth factor family.</text>
</comment>
<dbReference type="GO" id="GO:0051897">
    <property type="term" value="P:positive regulation of phosphatidylinositol 3-kinase/protein kinase B signal transduction"/>
    <property type="evidence" value="ECO:0007669"/>
    <property type="project" value="TreeGrafter"/>
</dbReference>
<name>G3HYK8_CRIGR</name>
<proteinExistence type="inferred from homology"/>
<organism evidence="10 11">
    <name type="scientific">Cricetulus griseus</name>
    <name type="common">Chinese hamster</name>
    <name type="synonym">Cricetulus barabensis griseus</name>
    <dbReference type="NCBI Taxonomy" id="10029"/>
    <lineage>
        <taxon>Eukaryota</taxon>
        <taxon>Metazoa</taxon>
        <taxon>Chordata</taxon>
        <taxon>Craniata</taxon>
        <taxon>Vertebrata</taxon>
        <taxon>Euteleostomi</taxon>
        <taxon>Mammalia</taxon>
        <taxon>Eutheria</taxon>
        <taxon>Euarchontoglires</taxon>
        <taxon>Glires</taxon>
        <taxon>Rodentia</taxon>
        <taxon>Myomorpha</taxon>
        <taxon>Muroidea</taxon>
        <taxon>Cricetidae</taxon>
        <taxon>Cricetinae</taxon>
        <taxon>Cricetulus</taxon>
    </lineage>
</organism>
<dbReference type="Proteomes" id="UP000001075">
    <property type="component" value="Unassembled WGS sequence"/>
</dbReference>
<dbReference type="GO" id="GO:0051781">
    <property type="term" value="P:positive regulation of cell division"/>
    <property type="evidence" value="ECO:0007669"/>
    <property type="project" value="UniProtKB-KW"/>
</dbReference>
<dbReference type="PaxDb" id="10029-XP_007617153.1"/>
<dbReference type="PROSITE" id="PS50278">
    <property type="entry name" value="PDGF_2"/>
    <property type="match status" value="1"/>
</dbReference>
<dbReference type="GO" id="GO:0030335">
    <property type="term" value="P:positive regulation of cell migration"/>
    <property type="evidence" value="ECO:0007669"/>
    <property type="project" value="TreeGrafter"/>
</dbReference>
<evidence type="ECO:0000256" key="4">
    <source>
        <dbReference type="ARBA" id="ARBA00022525"/>
    </source>
</evidence>
<evidence type="ECO:0000256" key="6">
    <source>
        <dbReference type="ARBA" id="ARBA00023030"/>
    </source>
</evidence>
<dbReference type="PANTHER" id="PTHR11633">
    <property type="entry name" value="PLATELET-DERIVED GROWTH FACTOR"/>
    <property type="match status" value="1"/>
</dbReference>
<keyword evidence="8" id="KW-0497">Mitogen</keyword>
<dbReference type="Pfam" id="PF00341">
    <property type="entry name" value="PDGF"/>
    <property type="match status" value="1"/>
</dbReference>
<evidence type="ECO:0000313" key="10">
    <source>
        <dbReference type="EMBL" id="EGW07719.1"/>
    </source>
</evidence>
<gene>
    <name evidence="10" type="ORF">I79_016146</name>
</gene>
<dbReference type="PANTHER" id="PTHR11633:SF4">
    <property type="entry name" value="PLATELET-DERIVED GROWTH FACTOR D"/>
    <property type="match status" value="1"/>
</dbReference>
<keyword evidence="6" id="KW-0339">Growth factor</keyword>
<dbReference type="SUPFAM" id="SSF57501">
    <property type="entry name" value="Cystine-knot cytokines"/>
    <property type="match status" value="1"/>
</dbReference>
<dbReference type="eggNOG" id="ENOG502QPQY">
    <property type="taxonomic scope" value="Eukaryota"/>
</dbReference>
<keyword evidence="5" id="KW-0165">Cleavage on pair of basic residues</keyword>
<dbReference type="GO" id="GO:0070374">
    <property type="term" value="P:positive regulation of ERK1 and ERK2 cascade"/>
    <property type="evidence" value="ECO:0007669"/>
    <property type="project" value="TreeGrafter"/>
</dbReference>
<protein>
    <submittedName>
        <fullName evidence="10">Platelet-derived growth factor D</fullName>
    </submittedName>
</protein>
<evidence type="ECO:0000256" key="8">
    <source>
        <dbReference type="ARBA" id="ARBA00023246"/>
    </source>
</evidence>
<evidence type="ECO:0000313" key="11">
    <source>
        <dbReference type="Proteomes" id="UP000001075"/>
    </source>
</evidence>
<evidence type="ECO:0000259" key="9">
    <source>
        <dbReference type="PROSITE" id="PS50278"/>
    </source>
</evidence>
<evidence type="ECO:0000256" key="2">
    <source>
        <dbReference type="ARBA" id="ARBA00006686"/>
    </source>
</evidence>
<sequence>MITAQMDWKFYDLLGFDVLTDPTLTADALDKTIAEFDTVEDLLKHFNPESWQDDLENLYLDTPHYRGRSYHDRKSKVDLDRLNDDVKRYSCTPRNHSVNLREELKLTNAVFFPRCLLVQRCGGNCGCGTVKWKSCTCSSGKTVKKYHEIGQELFPAPVRIRCSESSDTRELCAGWCSLTYQGPVTVLPPTAGPAEPSKPEHCRHPGNSDISIHKKRTDIRVLDLFASTRRELCTHQENKKLLLQPPEESMRRG</sequence>
<dbReference type="GO" id="GO:0008083">
    <property type="term" value="F:growth factor activity"/>
    <property type="evidence" value="ECO:0007669"/>
    <property type="project" value="UniProtKB-KW"/>
</dbReference>
<dbReference type="STRING" id="10029.G3HYK8"/>
<dbReference type="GO" id="GO:0048008">
    <property type="term" value="P:platelet-derived growth factor receptor signaling pathway"/>
    <property type="evidence" value="ECO:0007669"/>
    <property type="project" value="TreeGrafter"/>
</dbReference>
<comment type="subcellular location">
    <subcellularLocation>
        <location evidence="1">Secreted</location>
    </subcellularLocation>
</comment>
<dbReference type="InParanoid" id="G3HYK8"/>
<evidence type="ECO:0000256" key="7">
    <source>
        <dbReference type="ARBA" id="ARBA00023180"/>
    </source>
</evidence>
<evidence type="ECO:0000256" key="5">
    <source>
        <dbReference type="ARBA" id="ARBA00022685"/>
    </source>
</evidence>
<dbReference type="InterPro" id="IPR000072">
    <property type="entry name" value="PDGF/VEGF_dom"/>
</dbReference>
<dbReference type="Gene3D" id="2.10.90.10">
    <property type="entry name" value="Cystine-knot cytokines"/>
    <property type="match status" value="1"/>
</dbReference>
<accession>G3HYK8</accession>
<evidence type="ECO:0000256" key="1">
    <source>
        <dbReference type="ARBA" id="ARBA00004613"/>
    </source>
</evidence>
<dbReference type="GO" id="GO:0005161">
    <property type="term" value="F:platelet-derived growth factor receptor binding"/>
    <property type="evidence" value="ECO:0007669"/>
    <property type="project" value="TreeGrafter"/>
</dbReference>
<keyword evidence="7" id="KW-0325">Glycoprotein</keyword>
<reference evidence="11" key="1">
    <citation type="journal article" date="2011" name="Nat. Biotechnol.">
        <title>The genomic sequence of the Chinese hamster ovary (CHO)-K1 cell line.</title>
        <authorList>
            <person name="Xu X."/>
            <person name="Nagarajan H."/>
            <person name="Lewis N.E."/>
            <person name="Pan S."/>
            <person name="Cai Z."/>
            <person name="Liu X."/>
            <person name="Chen W."/>
            <person name="Xie M."/>
            <person name="Wang W."/>
            <person name="Hammond S."/>
            <person name="Andersen M.R."/>
            <person name="Neff N."/>
            <person name="Passarelli B."/>
            <person name="Koh W."/>
            <person name="Fan H.C."/>
            <person name="Wang J."/>
            <person name="Gui Y."/>
            <person name="Lee K.H."/>
            <person name="Betenbaugh M.J."/>
            <person name="Quake S.R."/>
            <person name="Famili I."/>
            <person name="Palsson B.O."/>
            <person name="Wang J."/>
        </authorList>
    </citation>
    <scope>NUCLEOTIDE SEQUENCE [LARGE SCALE GENOMIC DNA]</scope>
    <source>
        <strain evidence="11">CHO K1 cell line</strain>
    </source>
</reference>
<dbReference type="InterPro" id="IPR029034">
    <property type="entry name" value="Cystine-knot_cytokine"/>
</dbReference>
<dbReference type="GO" id="GO:0016020">
    <property type="term" value="C:membrane"/>
    <property type="evidence" value="ECO:0007669"/>
    <property type="project" value="InterPro"/>
</dbReference>
<evidence type="ECO:0000256" key="3">
    <source>
        <dbReference type="ARBA" id="ARBA00022473"/>
    </source>
</evidence>
<dbReference type="EMBL" id="JH000931">
    <property type="protein sequence ID" value="EGW07719.1"/>
    <property type="molecule type" value="Genomic_DNA"/>
</dbReference>
<keyword evidence="3" id="KW-0217">Developmental protein</keyword>